<proteinExistence type="predicted"/>
<feature type="region of interest" description="Disordered" evidence="1">
    <location>
        <begin position="1"/>
        <end position="40"/>
    </location>
</feature>
<feature type="domain" description="Cupin type-1" evidence="2">
    <location>
        <begin position="306"/>
        <end position="455"/>
    </location>
</feature>
<organism evidence="3 4">
    <name type="scientific">Adiantum capillus-veneris</name>
    <name type="common">Maidenhair fern</name>
    <dbReference type="NCBI Taxonomy" id="13818"/>
    <lineage>
        <taxon>Eukaryota</taxon>
        <taxon>Viridiplantae</taxon>
        <taxon>Streptophyta</taxon>
        <taxon>Embryophyta</taxon>
        <taxon>Tracheophyta</taxon>
        <taxon>Polypodiopsida</taxon>
        <taxon>Polypodiidae</taxon>
        <taxon>Polypodiales</taxon>
        <taxon>Pteridineae</taxon>
        <taxon>Pteridaceae</taxon>
        <taxon>Vittarioideae</taxon>
        <taxon>Adiantum</taxon>
    </lineage>
</organism>
<dbReference type="OrthoDB" id="2019862at2759"/>
<feature type="compositionally biased region" description="Polar residues" evidence="1">
    <location>
        <begin position="1"/>
        <end position="10"/>
    </location>
</feature>
<accession>A0A9D4U0L7</accession>
<dbReference type="PANTHER" id="PTHR31189:SF2">
    <property type="entry name" value="RMLC-LIKE CUPINS SUPERFAMILY PROTEIN"/>
    <property type="match status" value="1"/>
</dbReference>
<evidence type="ECO:0000313" key="3">
    <source>
        <dbReference type="EMBL" id="KAI5059027.1"/>
    </source>
</evidence>
<feature type="region of interest" description="Disordered" evidence="1">
    <location>
        <begin position="63"/>
        <end position="82"/>
    </location>
</feature>
<protein>
    <recommendedName>
        <fullName evidence="2">Cupin type-1 domain-containing protein</fullName>
    </recommendedName>
</protein>
<dbReference type="Proteomes" id="UP000886520">
    <property type="component" value="Chromosome 25"/>
</dbReference>
<dbReference type="AlphaFoldDB" id="A0A9D4U0L7"/>
<evidence type="ECO:0000256" key="1">
    <source>
        <dbReference type="SAM" id="MobiDB-lite"/>
    </source>
</evidence>
<reference evidence="3" key="1">
    <citation type="submission" date="2021-01" db="EMBL/GenBank/DDBJ databases">
        <title>Adiantum capillus-veneris genome.</title>
        <authorList>
            <person name="Fang Y."/>
            <person name="Liao Q."/>
        </authorList>
    </citation>
    <scope>NUCLEOTIDE SEQUENCE</scope>
    <source>
        <strain evidence="3">H3</strain>
        <tissue evidence="3">Leaf</tissue>
    </source>
</reference>
<dbReference type="CDD" id="cd02244">
    <property type="entry name" value="cupin_7S_vicilin-like_N"/>
    <property type="match status" value="1"/>
</dbReference>
<dbReference type="SUPFAM" id="SSF51182">
    <property type="entry name" value="RmlC-like cupins"/>
    <property type="match status" value="1"/>
</dbReference>
<gene>
    <name evidence="3" type="ORF">GOP47_0025346</name>
</gene>
<evidence type="ECO:0000313" key="4">
    <source>
        <dbReference type="Proteomes" id="UP000886520"/>
    </source>
</evidence>
<dbReference type="EMBL" id="JABFUD020000025">
    <property type="protein sequence ID" value="KAI5059027.1"/>
    <property type="molecule type" value="Genomic_DNA"/>
</dbReference>
<dbReference type="CDD" id="cd02245">
    <property type="entry name" value="cupin_7S_vicilin-like_C"/>
    <property type="match status" value="1"/>
</dbReference>
<dbReference type="Gene3D" id="2.60.120.10">
    <property type="entry name" value="Jelly Rolls"/>
    <property type="match status" value="2"/>
</dbReference>
<dbReference type="Pfam" id="PF00190">
    <property type="entry name" value="Cupin_1"/>
    <property type="match status" value="2"/>
</dbReference>
<dbReference type="InterPro" id="IPR014710">
    <property type="entry name" value="RmlC-like_jellyroll"/>
</dbReference>
<dbReference type="SMART" id="SM00835">
    <property type="entry name" value="Cupin_1"/>
    <property type="match status" value="2"/>
</dbReference>
<dbReference type="InterPro" id="IPR050253">
    <property type="entry name" value="Seed_Storage-Functional"/>
</dbReference>
<name>A0A9D4U0L7_ADICA</name>
<comment type="caution">
    <text evidence="3">The sequence shown here is derived from an EMBL/GenBank/DDBJ whole genome shotgun (WGS) entry which is preliminary data.</text>
</comment>
<dbReference type="InterPro" id="IPR011051">
    <property type="entry name" value="RmlC_Cupin_sf"/>
</dbReference>
<evidence type="ECO:0000259" key="2">
    <source>
        <dbReference type="SMART" id="SM00835"/>
    </source>
</evidence>
<dbReference type="PANTHER" id="PTHR31189">
    <property type="entry name" value="OS03G0336100 PROTEIN-RELATED"/>
    <property type="match status" value="1"/>
</dbReference>
<sequence length="484" mass="53678">MNALSTSPSGSCPKLSTAAARLARSSDRPANAPTIRQEWRWHQDLASLSTPGEPTSILYDRTTQKACKNPDSSDKDDEDDELDPYAGCIASLTEGERKNNSSSACPFVFKTPHRAFHTEYGEFKVVVLGEEHLLQRRKVAVGLLTLEPNALLLPQYLNGPSVFYVQRGKANLWFVEDIQRSTVLSSGEVFALSEGTPFYVLNSQSNENLQVLMLVDLSELTAQRASLECFYVAGGMYPTTVMNGFSEEVMAAAFKVSTEEIWNLFSTQDQGPIINATRLQLDMVTLVNNDILDEYSGIFKKKMKHYCLLNEKHMFRNQNGWSVAMSKKRYKRLEEADVGMFAVGLKSGCMVAPSWNPRMTEIGIVTHGRGFIQVVRANGSTLVDADLEPGSVFVVPRYYPSSKVATNDSDFEFVGFTTSSHPMRPHFLAGSNAVFNSMDTEVLSMAFNTSKKSVKELLGSQPDKIILTAEESSWPGFSWNLGGR</sequence>
<keyword evidence="4" id="KW-1185">Reference proteome</keyword>
<dbReference type="InterPro" id="IPR006045">
    <property type="entry name" value="Cupin_1"/>
</dbReference>
<feature type="domain" description="Cupin type-1" evidence="2">
    <location>
        <begin position="107"/>
        <end position="262"/>
    </location>
</feature>